<dbReference type="AlphaFoldDB" id="A0A1M7UV53"/>
<dbReference type="EMBL" id="LT670849">
    <property type="protein sequence ID" value="SHN86863.1"/>
    <property type="molecule type" value="Genomic_DNA"/>
</dbReference>
<name>A0A1M7UV53_9BRAD</name>
<proteinExistence type="predicted"/>
<protein>
    <submittedName>
        <fullName evidence="1">Uncharacterized protein</fullName>
    </submittedName>
</protein>
<keyword evidence="2" id="KW-1185">Reference proteome</keyword>
<evidence type="ECO:0000313" key="2">
    <source>
        <dbReference type="Proteomes" id="UP000184096"/>
    </source>
</evidence>
<dbReference type="Proteomes" id="UP000184096">
    <property type="component" value="Chromosome I"/>
</dbReference>
<accession>A0A1M7UV53</accession>
<sequence>MGEVIRFVSRSEQERSRLIERARAIYESVFPSANPQQWVPAVQPARVTNVRRIEEPLSR</sequence>
<evidence type="ECO:0000313" key="1">
    <source>
        <dbReference type="EMBL" id="SHN86863.1"/>
    </source>
</evidence>
<reference evidence="2" key="1">
    <citation type="submission" date="2016-11" db="EMBL/GenBank/DDBJ databases">
        <authorList>
            <person name="Varghese N."/>
            <person name="Submissions S."/>
        </authorList>
    </citation>
    <scope>NUCLEOTIDE SEQUENCE [LARGE SCALE GENOMIC DNA]</scope>
    <source>
        <strain evidence="2">GAS401</strain>
    </source>
</reference>
<organism evidence="1 2">
    <name type="scientific">Bradyrhizobium erythrophlei</name>
    <dbReference type="NCBI Taxonomy" id="1437360"/>
    <lineage>
        <taxon>Bacteria</taxon>
        <taxon>Pseudomonadati</taxon>
        <taxon>Pseudomonadota</taxon>
        <taxon>Alphaproteobacteria</taxon>
        <taxon>Hyphomicrobiales</taxon>
        <taxon>Nitrobacteraceae</taxon>
        <taxon>Bradyrhizobium</taxon>
    </lineage>
</organism>
<gene>
    <name evidence="1" type="ORF">SAMN05444170_6872</name>
</gene>